<protein>
    <submittedName>
        <fullName evidence="1">Uncharacterized protein</fullName>
    </submittedName>
</protein>
<dbReference type="OrthoDB" id="3205170at2759"/>
<sequence length="115" mass="13490">MRLRNWKETVEPTIEDTLRDVHPHTLDCTFHWYAPPGTPVWVFAGEGKNQKWRQGLVGGEARTNDISQGVFRSYDVHYNVKRQRVVTRFIPGLQWEMKPDTPEVRELLREAGVFI</sequence>
<name>A0A9P6CM22_9AGAR</name>
<keyword evidence="2" id="KW-1185">Reference proteome</keyword>
<organism evidence="1 2">
    <name type="scientific">Collybia nuda</name>
    <dbReference type="NCBI Taxonomy" id="64659"/>
    <lineage>
        <taxon>Eukaryota</taxon>
        <taxon>Fungi</taxon>
        <taxon>Dikarya</taxon>
        <taxon>Basidiomycota</taxon>
        <taxon>Agaricomycotina</taxon>
        <taxon>Agaricomycetes</taxon>
        <taxon>Agaricomycetidae</taxon>
        <taxon>Agaricales</taxon>
        <taxon>Tricholomatineae</taxon>
        <taxon>Clitocybaceae</taxon>
        <taxon>Collybia</taxon>
    </lineage>
</organism>
<proteinExistence type="predicted"/>
<comment type="caution">
    <text evidence="1">The sequence shown here is derived from an EMBL/GenBank/DDBJ whole genome shotgun (WGS) entry which is preliminary data.</text>
</comment>
<accession>A0A9P6CM22</accession>
<dbReference type="AlphaFoldDB" id="A0A9P6CM22"/>
<dbReference type="EMBL" id="MU150239">
    <property type="protein sequence ID" value="KAF9466885.1"/>
    <property type="molecule type" value="Genomic_DNA"/>
</dbReference>
<evidence type="ECO:0000313" key="1">
    <source>
        <dbReference type="EMBL" id="KAF9466885.1"/>
    </source>
</evidence>
<reference evidence="1" key="1">
    <citation type="submission" date="2020-11" db="EMBL/GenBank/DDBJ databases">
        <authorList>
            <consortium name="DOE Joint Genome Institute"/>
            <person name="Ahrendt S."/>
            <person name="Riley R."/>
            <person name="Andreopoulos W."/>
            <person name="Labutti K."/>
            <person name="Pangilinan J."/>
            <person name="Ruiz-Duenas F.J."/>
            <person name="Barrasa J.M."/>
            <person name="Sanchez-Garcia M."/>
            <person name="Camarero S."/>
            <person name="Miyauchi S."/>
            <person name="Serrano A."/>
            <person name="Linde D."/>
            <person name="Babiker R."/>
            <person name="Drula E."/>
            <person name="Ayuso-Fernandez I."/>
            <person name="Pacheco R."/>
            <person name="Padilla G."/>
            <person name="Ferreira P."/>
            <person name="Barriuso J."/>
            <person name="Kellner H."/>
            <person name="Castanera R."/>
            <person name="Alfaro M."/>
            <person name="Ramirez L."/>
            <person name="Pisabarro A.G."/>
            <person name="Kuo A."/>
            <person name="Tritt A."/>
            <person name="Lipzen A."/>
            <person name="He G."/>
            <person name="Yan M."/>
            <person name="Ng V."/>
            <person name="Cullen D."/>
            <person name="Martin F."/>
            <person name="Rosso M.-N."/>
            <person name="Henrissat B."/>
            <person name="Hibbett D."/>
            <person name="Martinez A.T."/>
            <person name="Grigoriev I.V."/>
        </authorList>
    </citation>
    <scope>NUCLEOTIDE SEQUENCE</scope>
    <source>
        <strain evidence="1">CBS 247.69</strain>
    </source>
</reference>
<gene>
    <name evidence="1" type="ORF">BDZ94DRAFT_1157081</name>
</gene>
<dbReference type="Proteomes" id="UP000807353">
    <property type="component" value="Unassembled WGS sequence"/>
</dbReference>
<evidence type="ECO:0000313" key="2">
    <source>
        <dbReference type="Proteomes" id="UP000807353"/>
    </source>
</evidence>